<proteinExistence type="predicted"/>
<reference evidence="2" key="1">
    <citation type="submission" date="2023-06" db="EMBL/GenBank/DDBJ databases">
        <title>Phylogenetic Diversity of Rhizobium strains.</title>
        <authorList>
            <person name="Moura F.T."/>
            <person name="Helene L.C.F."/>
            <person name="Hungria M."/>
        </authorList>
    </citation>
    <scope>NUCLEOTIDE SEQUENCE</scope>
    <source>
        <strain evidence="2">CCGE526</strain>
    </source>
</reference>
<evidence type="ECO:0000259" key="1">
    <source>
        <dbReference type="Pfam" id="PF00117"/>
    </source>
</evidence>
<feature type="domain" description="Glutamine amidotransferase" evidence="1">
    <location>
        <begin position="21"/>
        <end position="180"/>
    </location>
</feature>
<keyword evidence="2" id="KW-0315">Glutamine amidotransferase</keyword>
<dbReference type="CDD" id="cd01741">
    <property type="entry name" value="GATase1_1"/>
    <property type="match status" value="1"/>
</dbReference>
<organism evidence="2 3">
    <name type="scientific">Rhizobium mayense</name>
    <dbReference type="NCBI Taxonomy" id="1312184"/>
    <lineage>
        <taxon>Bacteria</taxon>
        <taxon>Pseudomonadati</taxon>
        <taxon>Pseudomonadota</taxon>
        <taxon>Alphaproteobacteria</taxon>
        <taxon>Hyphomicrobiales</taxon>
        <taxon>Rhizobiaceae</taxon>
        <taxon>Rhizobium/Agrobacterium group</taxon>
        <taxon>Rhizobium</taxon>
    </lineage>
</organism>
<keyword evidence="2" id="KW-0378">Hydrolase</keyword>
<accession>A0ABT7JUT7</accession>
<dbReference type="GO" id="GO:0016787">
    <property type="term" value="F:hydrolase activity"/>
    <property type="evidence" value="ECO:0007669"/>
    <property type="project" value="UniProtKB-KW"/>
</dbReference>
<dbReference type="Pfam" id="PF00117">
    <property type="entry name" value="GATase"/>
    <property type="match status" value="1"/>
</dbReference>
<evidence type="ECO:0000313" key="3">
    <source>
        <dbReference type="Proteomes" id="UP001172645"/>
    </source>
</evidence>
<dbReference type="InterPro" id="IPR029062">
    <property type="entry name" value="Class_I_gatase-like"/>
</dbReference>
<evidence type="ECO:0000313" key="2">
    <source>
        <dbReference type="EMBL" id="MDL2400107.1"/>
    </source>
</evidence>
<dbReference type="InterPro" id="IPR044992">
    <property type="entry name" value="ChyE-like"/>
</dbReference>
<comment type="caution">
    <text evidence="2">The sequence shown here is derived from an EMBL/GenBank/DDBJ whole genome shotgun (WGS) entry which is preliminary data.</text>
</comment>
<dbReference type="PANTHER" id="PTHR42695:SF5">
    <property type="entry name" value="GLUTAMINE AMIDOTRANSFERASE YLR126C-RELATED"/>
    <property type="match status" value="1"/>
</dbReference>
<gene>
    <name evidence="2" type="ORF">PY649_14455</name>
</gene>
<sequence length="275" mass="30173">MRVAVVENMKNTPLGALGIALEEAGAEIEWFRAWDGERLPKDVTAHDALVVLGGEQNALDDEIHPYLPELAQLMRRFEEADKAVLGICLGSQILARAYEAENLIGATHEFGWKTVGVTEEGKADPLLSGLADDFTIFQWHSDTFSLPAGAVHLATNATTRNQAFRIGRAAYGTQFHFEANAAVVEGWRTEFKASIERNEPGWLERYVEIAAQHAPAAETAGLAIARGWVRTIGAEATSIARLRKVIDEGLESGLSERDLREVLAEARRRADVQSQ</sequence>
<protein>
    <submittedName>
        <fullName evidence="2">Type 1 glutamine amidotransferase</fullName>
        <ecNumber evidence="2">3.4.-.-</ecNumber>
    </submittedName>
</protein>
<dbReference type="EC" id="3.4.-.-" evidence="2"/>
<dbReference type="EMBL" id="JARFYM010000010">
    <property type="protein sequence ID" value="MDL2400107.1"/>
    <property type="molecule type" value="Genomic_DNA"/>
</dbReference>
<dbReference type="PANTHER" id="PTHR42695">
    <property type="entry name" value="GLUTAMINE AMIDOTRANSFERASE YLR126C-RELATED"/>
    <property type="match status" value="1"/>
</dbReference>
<dbReference type="InterPro" id="IPR017926">
    <property type="entry name" value="GATASE"/>
</dbReference>
<dbReference type="Proteomes" id="UP001172645">
    <property type="component" value="Unassembled WGS sequence"/>
</dbReference>
<dbReference type="Gene3D" id="3.40.50.880">
    <property type="match status" value="1"/>
</dbReference>
<dbReference type="SUPFAM" id="SSF52317">
    <property type="entry name" value="Class I glutamine amidotransferase-like"/>
    <property type="match status" value="1"/>
</dbReference>
<dbReference type="PROSITE" id="PS51273">
    <property type="entry name" value="GATASE_TYPE_1"/>
    <property type="match status" value="1"/>
</dbReference>
<keyword evidence="3" id="KW-1185">Reference proteome</keyword>
<name>A0ABT7JUT7_9HYPH</name>